<sequence>MLSPADRMTARDTGLGAGEAVADGVVCAVAGVGLVSGVGAVALGPVTSGDAGGSALGLLADVVVSSAMDASSDAWAGFRPSR</sequence>
<keyword evidence="2" id="KW-1185">Reference proteome</keyword>
<evidence type="ECO:0000313" key="1">
    <source>
        <dbReference type="EMBL" id="MCD5309315.1"/>
    </source>
</evidence>
<organism evidence="1 2">
    <name type="scientific">Kineosporia babensis</name>
    <dbReference type="NCBI Taxonomy" id="499548"/>
    <lineage>
        <taxon>Bacteria</taxon>
        <taxon>Bacillati</taxon>
        <taxon>Actinomycetota</taxon>
        <taxon>Actinomycetes</taxon>
        <taxon>Kineosporiales</taxon>
        <taxon>Kineosporiaceae</taxon>
        <taxon>Kineosporia</taxon>
    </lineage>
</organism>
<name>A0A9X1N8X4_9ACTN</name>
<gene>
    <name evidence="1" type="ORF">LR394_00270</name>
</gene>
<dbReference type="RefSeq" id="WP_231438245.1">
    <property type="nucleotide sequence ID" value="NZ_JAJOMB010000001.1"/>
</dbReference>
<proteinExistence type="predicted"/>
<protein>
    <submittedName>
        <fullName evidence="1">Uncharacterized protein</fullName>
    </submittedName>
</protein>
<reference evidence="1" key="1">
    <citation type="submission" date="2021-11" db="EMBL/GenBank/DDBJ databases">
        <title>Streptomyces corallinus and Kineosporia corallina sp. nov., two new coral-derived marine actinobacteria.</title>
        <authorList>
            <person name="Buangrab K."/>
            <person name="Sutthacheep M."/>
            <person name="Yeemin T."/>
            <person name="Harunari E."/>
            <person name="Igarashi Y."/>
            <person name="Sripreechasak P."/>
            <person name="Kanchanasin P."/>
            <person name="Tanasupawat S."/>
            <person name="Phongsopitanun W."/>
        </authorList>
    </citation>
    <scope>NUCLEOTIDE SEQUENCE</scope>
    <source>
        <strain evidence="1">JCM 31032</strain>
    </source>
</reference>
<dbReference type="EMBL" id="JAJOMB010000001">
    <property type="protein sequence ID" value="MCD5309315.1"/>
    <property type="molecule type" value="Genomic_DNA"/>
</dbReference>
<evidence type="ECO:0000313" key="2">
    <source>
        <dbReference type="Proteomes" id="UP001138997"/>
    </source>
</evidence>
<dbReference type="AlphaFoldDB" id="A0A9X1N8X4"/>
<accession>A0A9X1N8X4</accession>
<comment type="caution">
    <text evidence="1">The sequence shown here is derived from an EMBL/GenBank/DDBJ whole genome shotgun (WGS) entry which is preliminary data.</text>
</comment>
<dbReference type="Proteomes" id="UP001138997">
    <property type="component" value="Unassembled WGS sequence"/>
</dbReference>